<sequence>MRPFPDPFCATPAPAPMLAGDADFVCIFSHALAERAAGQGPLTERLGLSGADLAALRDAYLPGVELPDLDLPAPGQSAEEQAITMLVLWRAGVNSPEARRLAAILARRAQEHRHLWEDLGLPSRAHLGALIRRHLPGLAAANHQNMRWKKFFYRQICSDSAFSLCLSPTCDECDERAECFAPD</sequence>
<dbReference type="EMBL" id="FTOG01000008">
    <property type="protein sequence ID" value="SIT01334.1"/>
    <property type="molecule type" value="Genomic_DNA"/>
</dbReference>
<dbReference type="AlphaFoldDB" id="A0A1N7NSM7"/>
<organism evidence="1 2">
    <name type="scientific">Rhodobacter aestuarii</name>
    <dbReference type="NCBI Taxonomy" id="453582"/>
    <lineage>
        <taxon>Bacteria</taxon>
        <taxon>Pseudomonadati</taxon>
        <taxon>Pseudomonadota</taxon>
        <taxon>Alphaproteobacteria</taxon>
        <taxon>Rhodobacterales</taxon>
        <taxon>Rhodobacter group</taxon>
        <taxon>Rhodobacter</taxon>
    </lineage>
</organism>
<reference evidence="2" key="1">
    <citation type="submission" date="2017-01" db="EMBL/GenBank/DDBJ databases">
        <authorList>
            <person name="Varghese N."/>
            <person name="Submissions S."/>
        </authorList>
    </citation>
    <scope>NUCLEOTIDE SEQUENCE [LARGE SCALE GENOMIC DNA]</scope>
    <source>
        <strain evidence="2">DSM 19945</strain>
    </source>
</reference>
<evidence type="ECO:0000313" key="2">
    <source>
        <dbReference type="Proteomes" id="UP000186221"/>
    </source>
</evidence>
<dbReference type="Pfam" id="PF04891">
    <property type="entry name" value="NifQ"/>
    <property type="match status" value="1"/>
</dbReference>
<dbReference type="GO" id="GO:0009399">
    <property type="term" value="P:nitrogen fixation"/>
    <property type="evidence" value="ECO:0007669"/>
    <property type="project" value="InterPro"/>
</dbReference>
<name>A0A1N7NSM7_9RHOB</name>
<dbReference type="InterPro" id="IPR006975">
    <property type="entry name" value="NifQ"/>
</dbReference>
<dbReference type="STRING" id="453582.SAMN05421580_108122"/>
<gene>
    <name evidence="1" type="ORF">SAMN05421580_108122</name>
</gene>
<protein>
    <submittedName>
        <fullName evidence="1">Nitrogen fixation protein NifQ</fullName>
    </submittedName>
</protein>
<dbReference type="GO" id="GO:0030151">
    <property type="term" value="F:molybdenum ion binding"/>
    <property type="evidence" value="ECO:0007669"/>
    <property type="project" value="InterPro"/>
</dbReference>
<accession>A0A1N7NSM7</accession>
<evidence type="ECO:0000313" key="1">
    <source>
        <dbReference type="EMBL" id="SIT01334.1"/>
    </source>
</evidence>
<dbReference type="OrthoDB" id="192277at2"/>
<dbReference type="Proteomes" id="UP000186221">
    <property type="component" value="Unassembled WGS sequence"/>
</dbReference>
<proteinExistence type="predicted"/>
<keyword evidence="2" id="KW-1185">Reference proteome</keyword>